<name>A0AAU8CSN7_9HYPH</name>
<protein>
    <submittedName>
        <fullName evidence="1">Uncharacterized protein</fullName>
    </submittedName>
</protein>
<gene>
    <name evidence="1" type="ORF">ABVK50_05035</name>
</gene>
<accession>A0AAU8CSN7</accession>
<dbReference type="EMBL" id="CP159253">
    <property type="protein sequence ID" value="XCG49890.1"/>
    <property type="molecule type" value="Genomic_DNA"/>
</dbReference>
<sequence length="49" mass="5588">MIYGAIIPPGFTVIRIWLKDVGLAISEIPYIAKRGAETFCDFSRRLFIQ</sequence>
<organism evidence="1">
    <name type="scientific">Mesorhizobium sp. WSM2240</name>
    <dbReference type="NCBI Taxonomy" id="3228851"/>
    <lineage>
        <taxon>Bacteria</taxon>
        <taxon>Pseudomonadati</taxon>
        <taxon>Pseudomonadota</taxon>
        <taxon>Alphaproteobacteria</taxon>
        <taxon>Hyphomicrobiales</taxon>
        <taxon>Phyllobacteriaceae</taxon>
        <taxon>Mesorhizobium</taxon>
    </lineage>
</organism>
<proteinExistence type="predicted"/>
<dbReference type="AlphaFoldDB" id="A0AAU8CSN7"/>
<evidence type="ECO:0000313" key="1">
    <source>
        <dbReference type="EMBL" id="XCG49890.1"/>
    </source>
</evidence>
<reference evidence="1" key="1">
    <citation type="submission" date="2024-06" db="EMBL/GenBank/DDBJ databases">
        <title>Mesorhizobium karijinii sp. nov., a symbiont of the iconic Swainsona formosa from arid Australia.</title>
        <authorList>
            <person name="Hill Y.J."/>
            <person name="Watkin E.L.J."/>
            <person name="O'Hara G.W."/>
            <person name="Terpolilli J."/>
            <person name="Tye M.L."/>
            <person name="Kohlmeier M.G."/>
        </authorList>
    </citation>
    <scope>NUCLEOTIDE SEQUENCE</scope>
    <source>
        <strain evidence="1">WSM2240</strain>
    </source>
</reference>
<dbReference type="RefSeq" id="WP_353642581.1">
    <property type="nucleotide sequence ID" value="NZ_CP159253.1"/>
</dbReference>